<evidence type="ECO:0000313" key="1">
    <source>
        <dbReference type="EMBL" id="SNT54769.1"/>
    </source>
</evidence>
<dbReference type="InterPro" id="IPR027417">
    <property type="entry name" value="P-loop_NTPase"/>
</dbReference>
<dbReference type="Proteomes" id="UP000198362">
    <property type="component" value="Unassembled WGS sequence"/>
</dbReference>
<dbReference type="SUPFAM" id="SSF52540">
    <property type="entry name" value="P-loop containing nucleoside triphosphate hydrolases"/>
    <property type="match status" value="2"/>
</dbReference>
<dbReference type="Pfam" id="PF13238">
    <property type="entry name" value="AAA_18"/>
    <property type="match status" value="1"/>
</dbReference>
<proteinExistence type="predicted"/>
<gene>
    <name evidence="1" type="ORF">SAMN05421812_109119</name>
</gene>
<protein>
    <submittedName>
        <fullName evidence="1">AAA domain-containing protein</fullName>
    </submittedName>
</protein>
<reference evidence="1 2" key="1">
    <citation type="submission" date="2017-06" db="EMBL/GenBank/DDBJ databases">
        <authorList>
            <person name="Kim H.J."/>
            <person name="Triplett B.A."/>
        </authorList>
    </citation>
    <scope>NUCLEOTIDE SEQUENCE [LARGE SCALE GENOMIC DNA]</scope>
    <source>
        <strain evidence="1 2">CGMCC 4.5593</strain>
    </source>
</reference>
<name>A0A239NKW3_9ACTN</name>
<sequence>MLWLYGPPGVGKTTVGWELFEQLPEPVGLVDIDQLGMCYAPATPDEWAPEPASDPGRHRMQARNLDAVLANFAAAGVRCVVVPGVVDAGRGAPPLANGTVIACRLRASPDELRRRLAVRGNPADRVDDTLSYAVELDLLPGPSVDTSGLEVAEVVRLVRAHLPAVEPVAPVPWPAPVGGPGEILLLCGPTAVGTSTVGWRIRQELCQAGVLTAFADLRQIGFARPDNGGNHRLKAANLAAMWRTFRARGARRMVVAGRVDDVAVYRAALPDATLTVCRLRASPDVLTARIMMRGRREGPTWGLAGDELTGKPADLLRDVPARAAAEAAALDRAGIGDLCVDTDHRAVQDIVEEIRAGW</sequence>
<dbReference type="Gene3D" id="3.40.50.300">
    <property type="entry name" value="P-loop containing nucleotide triphosphate hydrolases"/>
    <property type="match status" value="2"/>
</dbReference>
<evidence type="ECO:0000313" key="2">
    <source>
        <dbReference type="Proteomes" id="UP000198362"/>
    </source>
</evidence>
<dbReference type="EMBL" id="FZPH01000009">
    <property type="protein sequence ID" value="SNT54769.1"/>
    <property type="molecule type" value="Genomic_DNA"/>
</dbReference>
<dbReference type="AlphaFoldDB" id="A0A239NKW3"/>
<keyword evidence="2" id="KW-1185">Reference proteome</keyword>
<organism evidence="1 2">
    <name type="scientific">Asanoa hainanensis</name>
    <dbReference type="NCBI Taxonomy" id="560556"/>
    <lineage>
        <taxon>Bacteria</taxon>
        <taxon>Bacillati</taxon>
        <taxon>Actinomycetota</taxon>
        <taxon>Actinomycetes</taxon>
        <taxon>Micromonosporales</taxon>
        <taxon>Micromonosporaceae</taxon>
        <taxon>Asanoa</taxon>
    </lineage>
</organism>
<accession>A0A239NKW3</accession>